<protein>
    <submittedName>
        <fullName evidence="3">F-box protein At3g07870-like</fullName>
    </submittedName>
</protein>
<name>A0A6P6UJI2_COFAR</name>
<dbReference type="Pfam" id="PF08268">
    <property type="entry name" value="FBA_3"/>
    <property type="match status" value="1"/>
</dbReference>
<dbReference type="OrthoDB" id="1867694at2759"/>
<proteinExistence type="predicted"/>
<reference evidence="2" key="1">
    <citation type="journal article" date="2025" name="Foods">
        <title>Unveiling the Microbial Signatures of Arabica Coffee Cherries: Insights into Ripeness Specific Diversity, Functional Traits, and Implications for Quality and Safety.</title>
        <authorList>
            <consortium name="RefSeq"/>
            <person name="Tenea G.N."/>
            <person name="Cifuentes V."/>
            <person name="Reyes P."/>
            <person name="Cevallos-Vallejos M."/>
        </authorList>
    </citation>
    <scope>NUCLEOTIDE SEQUENCE [LARGE SCALE GENOMIC DNA]</scope>
</reference>
<evidence type="ECO:0000259" key="1">
    <source>
        <dbReference type="Pfam" id="PF08268"/>
    </source>
</evidence>
<feature type="domain" description="F-box associated beta-propeller type 3" evidence="1">
    <location>
        <begin position="67"/>
        <end position="254"/>
    </location>
</feature>
<evidence type="ECO:0000313" key="2">
    <source>
        <dbReference type="Proteomes" id="UP001652660"/>
    </source>
</evidence>
<dbReference type="NCBIfam" id="TIGR01640">
    <property type="entry name" value="F_box_assoc_1"/>
    <property type="match status" value="1"/>
</dbReference>
<dbReference type="PANTHER" id="PTHR31111">
    <property type="entry name" value="BNAA05G37150D PROTEIN-RELATED"/>
    <property type="match status" value="1"/>
</dbReference>
<dbReference type="AlphaFoldDB" id="A0A6P6UJI2"/>
<organism evidence="2 3">
    <name type="scientific">Coffea arabica</name>
    <name type="common">Arabian coffee</name>
    <dbReference type="NCBI Taxonomy" id="13443"/>
    <lineage>
        <taxon>Eukaryota</taxon>
        <taxon>Viridiplantae</taxon>
        <taxon>Streptophyta</taxon>
        <taxon>Embryophyta</taxon>
        <taxon>Tracheophyta</taxon>
        <taxon>Spermatophyta</taxon>
        <taxon>Magnoliopsida</taxon>
        <taxon>eudicotyledons</taxon>
        <taxon>Gunneridae</taxon>
        <taxon>Pentapetalae</taxon>
        <taxon>asterids</taxon>
        <taxon>lamiids</taxon>
        <taxon>Gentianales</taxon>
        <taxon>Rubiaceae</taxon>
        <taxon>Ixoroideae</taxon>
        <taxon>Gardenieae complex</taxon>
        <taxon>Bertiereae - Coffeeae clade</taxon>
        <taxon>Coffeeae</taxon>
        <taxon>Coffea</taxon>
    </lineage>
</organism>
<dbReference type="Proteomes" id="UP001652660">
    <property type="component" value="Chromosome 10e"/>
</dbReference>
<accession>A0A6P6UJI2</accession>
<dbReference type="InterPro" id="IPR013187">
    <property type="entry name" value="F-box-assoc_dom_typ3"/>
</dbReference>
<sequence>MILLCSRDKIRATTERSGGELYVHVRFCQWIDFPSKIRVPDSGYSLHMESGYAGVHHCSECWSSKAGEYKVVRIYQEVLEENLMHVIRSDCHVYTLGSERRWRYTGHAPFLYTCREHGVFLNGNLHWWIRDPDGKEFISCFDLDKESFQHFPAPPELDELNLASLELYQDRLSVCDNTSDFDIVIWVMKEYGLKKSWFKQFVIDKHPIDLVGQYYEVVRILKVFRDGEIWLIWRDDLLISFNSKTNSLQRIDTNRFLCGSDQ</sequence>
<reference evidence="3" key="2">
    <citation type="submission" date="2025-08" db="UniProtKB">
        <authorList>
            <consortium name="RefSeq"/>
        </authorList>
    </citation>
    <scope>IDENTIFICATION</scope>
    <source>
        <tissue evidence="3">Leaves</tissue>
    </source>
</reference>
<dbReference type="GeneID" id="113711486"/>
<dbReference type="InterPro" id="IPR017451">
    <property type="entry name" value="F-box-assoc_interact_dom"/>
</dbReference>
<dbReference type="RefSeq" id="XP_027090451.1">
    <property type="nucleotide sequence ID" value="XM_027234650.1"/>
</dbReference>
<evidence type="ECO:0000313" key="3">
    <source>
        <dbReference type="RefSeq" id="XP_027090451.1"/>
    </source>
</evidence>
<gene>
    <name evidence="3" type="primary">LOC113711486</name>
</gene>
<dbReference type="PANTHER" id="PTHR31111:SF136">
    <property type="entry name" value="F-BOX ASSOCIATED DOMAIN-CONTAINING PROTEIN"/>
    <property type="match status" value="1"/>
</dbReference>
<keyword evidence="2" id="KW-1185">Reference proteome</keyword>